<feature type="domain" description="DUF6590" evidence="2">
    <location>
        <begin position="424"/>
        <end position="575"/>
    </location>
</feature>
<dbReference type="Proteomes" id="UP000465220">
    <property type="component" value="Unassembled WGS sequence"/>
</dbReference>
<dbReference type="PANTHER" id="PTHR35186:SF4">
    <property type="entry name" value="PRION-INHIBITION AND PROPAGATION HELO DOMAIN-CONTAINING PROTEIN"/>
    <property type="match status" value="1"/>
</dbReference>
<accession>A0ABQ1ASJ1</accession>
<protein>
    <recommendedName>
        <fullName evidence="2">DUF6590 domain-containing protein</fullName>
    </recommendedName>
</protein>
<keyword evidence="4" id="KW-1185">Reference proteome</keyword>
<reference evidence="3 4" key="1">
    <citation type="submission" date="2020-01" db="EMBL/GenBank/DDBJ databases">
        <title>Draft genome sequence of Aspergillus lentulus IFM 60648.</title>
        <authorList>
            <person name="Takahashi H."/>
            <person name="Yaguchi T."/>
        </authorList>
    </citation>
    <scope>NUCLEOTIDE SEQUENCE [LARGE SCALE GENOMIC DNA]</scope>
    <source>
        <strain evidence="3 4">IFM 60648</strain>
    </source>
</reference>
<dbReference type="EMBL" id="BLKI01000057">
    <property type="protein sequence ID" value="GFF87308.1"/>
    <property type="molecule type" value="Genomic_DNA"/>
</dbReference>
<comment type="caution">
    <text evidence="3">The sequence shown here is derived from an EMBL/GenBank/DDBJ whole genome shotgun (WGS) entry which is preliminary data.</text>
</comment>
<proteinExistence type="predicted"/>
<evidence type="ECO:0000256" key="1">
    <source>
        <dbReference type="SAM" id="MobiDB-lite"/>
    </source>
</evidence>
<dbReference type="InterPro" id="IPR046497">
    <property type="entry name" value="DUF6590"/>
</dbReference>
<evidence type="ECO:0000313" key="4">
    <source>
        <dbReference type="Proteomes" id="UP000465220"/>
    </source>
</evidence>
<name>A0ABQ1ASJ1_ASPLE</name>
<gene>
    <name evidence="3" type="ORF">IFM60648_08001</name>
</gene>
<feature type="region of interest" description="Disordered" evidence="1">
    <location>
        <begin position="324"/>
        <end position="359"/>
    </location>
</feature>
<evidence type="ECO:0000259" key="2">
    <source>
        <dbReference type="Pfam" id="PF20233"/>
    </source>
</evidence>
<sequence>MTGAEVAGLALAVLPLVVNQLDNYVRGLESIKGLRRYRRELEGYSSTLSAQYAIFLNTLEIFLQDVVDDHDDRSELISKPGGPGWKDAQFQRRMSERLGRDYNVFTGTLTGLCGLLEGLSNKLDRYTPDYSKAAAIKSLCKIKFRNILSKAIYEDMLNRIDKANQILKTLSDQSHQLAQTRSGPARLEGGLRGHQETRRNARALQDRVVQDQGLKSPCRNDHTVCCRRDTTIQGSRGIQSNLRPARTHEEVGGVGQDAQSLKELFHHEPVTPYNIRESYRASAGANSPSVMDTLTTNFAEMGTRFLTQESRGLKSDIFESHNHYSASPHRHHQHNLYPVPGYSPPDLTPMHNPKAHQSASGHLIYPPISRVGSGHAGTYSTSEQSSLLFKALQNQKAYGIRGESYEVYSLPLDFRYQVQISPGEFFVVGRVFAMLWHDGRGQQETVISDFISKSNFTRGRFGEKIFSGIRHMVVVKAMSESAWCLPITTYGGQGVAKPGVDPAKHAIVYMRGSTPTCRANEPEMIKEPLEVEPASPNEKLDKIHRLNFGKVYTVEHNVKVRPIGMISCGSMAKFRGYASNEFRLDI</sequence>
<evidence type="ECO:0000313" key="3">
    <source>
        <dbReference type="EMBL" id="GFF87308.1"/>
    </source>
</evidence>
<organism evidence="3 4">
    <name type="scientific">Aspergillus lentulus</name>
    <dbReference type="NCBI Taxonomy" id="293939"/>
    <lineage>
        <taxon>Eukaryota</taxon>
        <taxon>Fungi</taxon>
        <taxon>Dikarya</taxon>
        <taxon>Ascomycota</taxon>
        <taxon>Pezizomycotina</taxon>
        <taxon>Eurotiomycetes</taxon>
        <taxon>Eurotiomycetidae</taxon>
        <taxon>Eurotiales</taxon>
        <taxon>Aspergillaceae</taxon>
        <taxon>Aspergillus</taxon>
        <taxon>Aspergillus subgen. Fumigati</taxon>
    </lineage>
</organism>
<dbReference type="PANTHER" id="PTHR35186">
    <property type="entry name" value="ANK_REP_REGION DOMAIN-CONTAINING PROTEIN"/>
    <property type="match status" value="1"/>
</dbReference>
<dbReference type="Pfam" id="PF20233">
    <property type="entry name" value="DUF6590"/>
    <property type="match status" value="1"/>
</dbReference>